<proteinExistence type="predicted"/>
<reference evidence="1" key="1">
    <citation type="journal article" date="2015" name="Genome Announc.">
        <title>Draft Genome Sequence of Bacteroidales Strain TBC1, a Novel Isolate from a Methanogenic Wastewater Treatment System.</title>
        <authorList>
            <person name="Tourlousse D.M."/>
            <person name="Matsuura N."/>
            <person name="Sun L."/>
            <person name="Toyonaga M."/>
            <person name="Kuroda K."/>
            <person name="Ohashi A."/>
            <person name="Cruz R."/>
            <person name="Yamaguchi T."/>
            <person name="Sekiguchi Y."/>
        </authorList>
    </citation>
    <scope>NUCLEOTIDE SEQUENCE [LARGE SCALE GENOMIC DNA]</scope>
    <source>
        <strain evidence="1">TBC1</strain>
    </source>
</reference>
<protein>
    <submittedName>
        <fullName evidence="1">Uncharacterized protein</fullName>
    </submittedName>
</protein>
<dbReference type="EMBL" id="DF968182">
    <property type="protein sequence ID" value="GAP43160.1"/>
    <property type="molecule type" value="Genomic_DNA"/>
</dbReference>
<dbReference type="STRING" id="1678841.TBC1_111302"/>
<name>A0A0S7C2C8_9BACT</name>
<dbReference type="Proteomes" id="UP000053091">
    <property type="component" value="Unassembled WGS sequence"/>
</dbReference>
<gene>
    <name evidence="1" type="ORF">TBC1_111302</name>
</gene>
<evidence type="ECO:0000313" key="1">
    <source>
        <dbReference type="EMBL" id="GAP43160.1"/>
    </source>
</evidence>
<keyword evidence="2" id="KW-1185">Reference proteome</keyword>
<evidence type="ECO:0000313" key="2">
    <source>
        <dbReference type="Proteomes" id="UP000053091"/>
    </source>
</evidence>
<organism evidence="1">
    <name type="scientific">Lentimicrobium saccharophilum</name>
    <dbReference type="NCBI Taxonomy" id="1678841"/>
    <lineage>
        <taxon>Bacteria</taxon>
        <taxon>Pseudomonadati</taxon>
        <taxon>Bacteroidota</taxon>
        <taxon>Bacteroidia</taxon>
        <taxon>Bacteroidales</taxon>
        <taxon>Lentimicrobiaceae</taxon>
        <taxon>Lentimicrobium</taxon>
    </lineage>
</organism>
<dbReference type="RefSeq" id="WP_062039957.1">
    <property type="nucleotide sequence ID" value="NZ_DF968182.1"/>
</dbReference>
<accession>A0A0S7C2C8</accession>
<sequence>MTKKELKMKAAAVAVGFYLKQQEKESVQVSVNEWARMGLKMAMNGRELLQLKGRISRMK</sequence>
<dbReference type="AlphaFoldDB" id="A0A0S7C2C8"/>